<sequence length="93" mass="10864">MFQCCNIAIDRTAKPVVEHIGLVSAVRGLLKQKRYLITRRFDFNVEKQLDGFRVRVESLSDFYVIVADAGLRQRWSDEAEESDQSHPQLRKRL</sequence>
<comment type="caution">
    <text evidence="1">The sequence shown here is derived from an EMBL/GenBank/DDBJ whole genome shotgun (WGS) entry which is preliminary data.</text>
</comment>
<dbReference type="EMBL" id="WNWW01000080">
    <property type="protein sequence ID" value="KAF3430304.1"/>
    <property type="molecule type" value="Genomic_DNA"/>
</dbReference>
<name>A0A833W2E1_9HYME</name>
<proteinExistence type="predicted"/>
<reference evidence="1" key="1">
    <citation type="submission" date="2019-11" db="EMBL/GenBank/DDBJ databases">
        <title>The nuclear and mitochondrial genomes of Frieseomelitta varia - a highly eusocial stingless bee (Meliponini) with a permanently sterile worker caste.</title>
        <authorList>
            <person name="Freitas F.C.P."/>
            <person name="Lourenco A.P."/>
            <person name="Nunes F.M.F."/>
            <person name="Paschoal A.R."/>
            <person name="Abreu F.C.P."/>
            <person name="Barbin F.O."/>
            <person name="Bataglia L."/>
            <person name="Cardoso-Junior C.A.M."/>
            <person name="Cervoni M.S."/>
            <person name="Silva S.R."/>
            <person name="Dalarmi F."/>
            <person name="Del Lama M.A."/>
            <person name="Depintor T.S."/>
            <person name="Ferreira K.M."/>
            <person name="Goria P.S."/>
            <person name="Jaskot M.C."/>
            <person name="Lago D.C."/>
            <person name="Luna-Lucena D."/>
            <person name="Moda L.M."/>
            <person name="Nascimento L."/>
            <person name="Pedrino M."/>
            <person name="Rabico F.O."/>
            <person name="Sanches F.C."/>
            <person name="Santos D.E."/>
            <person name="Santos C.G."/>
            <person name="Vieira J."/>
            <person name="Lopes T.F."/>
            <person name="Barchuk A.R."/>
            <person name="Hartfelder K."/>
            <person name="Simoes Z.L.P."/>
            <person name="Bitondi M.M.G."/>
            <person name="Pinheiro D.G."/>
        </authorList>
    </citation>
    <scope>NUCLEOTIDE SEQUENCE</scope>
    <source>
        <strain evidence="1">USP_RPSP 00005682</strain>
        <tissue evidence="1">Whole individual</tissue>
    </source>
</reference>
<protein>
    <submittedName>
        <fullName evidence="1">Uncharacterized protein</fullName>
    </submittedName>
</protein>
<dbReference type="Proteomes" id="UP000655588">
    <property type="component" value="Unassembled WGS sequence"/>
</dbReference>
<evidence type="ECO:0000313" key="1">
    <source>
        <dbReference type="EMBL" id="KAF3430304.1"/>
    </source>
</evidence>
<accession>A0A833W2E1</accession>
<evidence type="ECO:0000313" key="2">
    <source>
        <dbReference type="Proteomes" id="UP000655588"/>
    </source>
</evidence>
<dbReference type="AlphaFoldDB" id="A0A833W2E1"/>
<gene>
    <name evidence="1" type="ORF">E2986_12094</name>
</gene>
<keyword evidence="2" id="KW-1185">Reference proteome</keyword>
<organism evidence="1 2">
    <name type="scientific">Frieseomelitta varia</name>
    <dbReference type="NCBI Taxonomy" id="561572"/>
    <lineage>
        <taxon>Eukaryota</taxon>
        <taxon>Metazoa</taxon>
        <taxon>Ecdysozoa</taxon>
        <taxon>Arthropoda</taxon>
        <taxon>Hexapoda</taxon>
        <taxon>Insecta</taxon>
        <taxon>Pterygota</taxon>
        <taxon>Neoptera</taxon>
        <taxon>Endopterygota</taxon>
        <taxon>Hymenoptera</taxon>
        <taxon>Apocrita</taxon>
        <taxon>Aculeata</taxon>
        <taxon>Apoidea</taxon>
        <taxon>Anthophila</taxon>
        <taxon>Apidae</taxon>
        <taxon>Frieseomelitta</taxon>
    </lineage>
</organism>